<protein>
    <submittedName>
        <fullName evidence="1">Uncharacterized protein</fullName>
    </submittedName>
</protein>
<dbReference type="Proteomes" id="UP000076532">
    <property type="component" value="Unassembled WGS sequence"/>
</dbReference>
<keyword evidence="2" id="KW-1185">Reference proteome</keyword>
<name>A0A166AEP4_9AGAM</name>
<organism evidence="1 2">
    <name type="scientific">Athelia psychrophila</name>
    <dbReference type="NCBI Taxonomy" id="1759441"/>
    <lineage>
        <taxon>Eukaryota</taxon>
        <taxon>Fungi</taxon>
        <taxon>Dikarya</taxon>
        <taxon>Basidiomycota</taxon>
        <taxon>Agaricomycotina</taxon>
        <taxon>Agaricomycetes</taxon>
        <taxon>Agaricomycetidae</taxon>
        <taxon>Atheliales</taxon>
        <taxon>Atheliaceae</taxon>
        <taxon>Athelia</taxon>
    </lineage>
</organism>
<sequence>MRRRLRVKSKREVDVRDDVVTELDVIRLIHEPGLPASDDLRSPDAIRSVDFQACPRHTIVSNLEQLRVLVGLVPGVPGLNQVVSPWS</sequence>
<evidence type="ECO:0000313" key="1">
    <source>
        <dbReference type="EMBL" id="KZP11529.1"/>
    </source>
</evidence>
<gene>
    <name evidence="1" type="ORF">FIBSPDRAFT_871235</name>
</gene>
<dbReference type="AlphaFoldDB" id="A0A166AEP4"/>
<proteinExistence type="predicted"/>
<evidence type="ECO:0000313" key="2">
    <source>
        <dbReference type="Proteomes" id="UP000076532"/>
    </source>
</evidence>
<dbReference type="EMBL" id="KV417661">
    <property type="protein sequence ID" value="KZP11529.1"/>
    <property type="molecule type" value="Genomic_DNA"/>
</dbReference>
<reference evidence="1 2" key="1">
    <citation type="journal article" date="2016" name="Mol. Biol. Evol.">
        <title>Comparative Genomics of Early-Diverging Mushroom-Forming Fungi Provides Insights into the Origins of Lignocellulose Decay Capabilities.</title>
        <authorList>
            <person name="Nagy L.G."/>
            <person name="Riley R."/>
            <person name="Tritt A."/>
            <person name="Adam C."/>
            <person name="Daum C."/>
            <person name="Floudas D."/>
            <person name="Sun H."/>
            <person name="Yadav J.S."/>
            <person name="Pangilinan J."/>
            <person name="Larsson K.H."/>
            <person name="Matsuura K."/>
            <person name="Barry K."/>
            <person name="Labutti K."/>
            <person name="Kuo R."/>
            <person name="Ohm R.A."/>
            <person name="Bhattacharya S.S."/>
            <person name="Shirouzu T."/>
            <person name="Yoshinaga Y."/>
            <person name="Martin F.M."/>
            <person name="Grigoriev I.V."/>
            <person name="Hibbett D.S."/>
        </authorList>
    </citation>
    <scope>NUCLEOTIDE SEQUENCE [LARGE SCALE GENOMIC DNA]</scope>
    <source>
        <strain evidence="1 2">CBS 109695</strain>
    </source>
</reference>
<accession>A0A166AEP4</accession>